<dbReference type="InterPro" id="IPR054208">
    <property type="entry name" value="DUF6914"/>
</dbReference>
<gene>
    <name evidence="1" type="ORF">BDV96DRAFT_576766</name>
</gene>
<evidence type="ECO:0000313" key="1">
    <source>
        <dbReference type="EMBL" id="KAF2114428.1"/>
    </source>
</evidence>
<dbReference type="AlphaFoldDB" id="A0A6A5Z7S6"/>
<dbReference type="Proteomes" id="UP000799770">
    <property type="component" value="Unassembled WGS sequence"/>
</dbReference>
<evidence type="ECO:0000313" key="2">
    <source>
        <dbReference type="Proteomes" id="UP000799770"/>
    </source>
</evidence>
<accession>A0A6A5Z7S6</accession>
<dbReference type="OrthoDB" id="3016366at2759"/>
<reference evidence="1" key="1">
    <citation type="journal article" date="2020" name="Stud. Mycol.">
        <title>101 Dothideomycetes genomes: a test case for predicting lifestyles and emergence of pathogens.</title>
        <authorList>
            <person name="Haridas S."/>
            <person name="Albert R."/>
            <person name="Binder M."/>
            <person name="Bloem J."/>
            <person name="Labutti K."/>
            <person name="Salamov A."/>
            <person name="Andreopoulos B."/>
            <person name="Baker S."/>
            <person name="Barry K."/>
            <person name="Bills G."/>
            <person name="Bluhm B."/>
            <person name="Cannon C."/>
            <person name="Castanera R."/>
            <person name="Culley D."/>
            <person name="Daum C."/>
            <person name="Ezra D."/>
            <person name="Gonzalez J."/>
            <person name="Henrissat B."/>
            <person name="Kuo A."/>
            <person name="Liang C."/>
            <person name="Lipzen A."/>
            <person name="Lutzoni F."/>
            <person name="Magnuson J."/>
            <person name="Mondo S."/>
            <person name="Nolan M."/>
            <person name="Ohm R."/>
            <person name="Pangilinan J."/>
            <person name="Park H.-J."/>
            <person name="Ramirez L."/>
            <person name="Alfaro M."/>
            <person name="Sun H."/>
            <person name="Tritt A."/>
            <person name="Yoshinaga Y."/>
            <person name="Zwiers L.-H."/>
            <person name="Turgeon B."/>
            <person name="Goodwin S."/>
            <person name="Spatafora J."/>
            <person name="Crous P."/>
            <person name="Grigoriev I."/>
        </authorList>
    </citation>
    <scope>NUCLEOTIDE SEQUENCE</scope>
    <source>
        <strain evidence="1">CBS 627.86</strain>
    </source>
</reference>
<protein>
    <submittedName>
        <fullName evidence="1">Uncharacterized protein</fullName>
    </submittedName>
</protein>
<dbReference type="EMBL" id="ML977325">
    <property type="protein sequence ID" value="KAF2114428.1"/>
    <property type="molecule type" value="Genomic_DNA"/>
</dbReference>
<dbReference type="Pfam" id="PF21858">
    <property type="entry name" value="DUF6914"/>
    <property type="match status" value="1"/>
</dbReference>
<keyword evidence="2" id="KW-1185">Reference proteome</keyword>
<proteinExistence type="predicted"/>
<sequence>MSQPNLTTGGLNILLFIRDDPPKPDDYHWALYHHTCPSSGTKYHIRNIGAGGLSDHARHAIQGTRNSSPPLVGFFYIGNIPVEVEECVDTKLRTYDRELNEMVGTTCRTWLLRALELLKEFKDSDGKSILVGQDIGEIEKEAKAFANVCRFEAARMNSKERMLPVGQVSAFVAQR</sequence>
<name>A0A6A5Z7S6_9PLEO</name>
<organism evidence="1 2">
    <name type="scientific">Lophiotrema nucula</name>
    <dbReference type="NCBI Taxonomy" id="690887"/>
    <lineage>
        <taxon>Eukaryota</taxon>
        <taxon>Fungi</taxon>
        <taxon>Dikarya</taxon>
        <taxon>Ascomycota</taxon>
        <taxon>Pezizomycotina</taxon>
        <taxon>Dothideomycetes</taxon>
        <taxon>Pleosporomycetidae</taxon>
        <taxon>Pleosporales</taxon>
        <taxon>Lophiotremataceae</taxon>
        <taxon>Lophiotrema</taxon>
    </lineage>
</organism>